<evidence type="ECO:0000259" key="1">
    <source>
        <dbReference type="Pfam" id="PF05899"/>
    </source>
</evidence>
<accession>A0A7X3LWX4</accession>
<sequence length="167" mass="18465">MSDDFAAGLADVASRAELKGFDFASASVARVSMRPAPIRPHWIIEGEPVARVSPLARSIDGFANTAVWDCTAGKFHWYYGGDEAVYILAGTVEVTAPDGTRRLLRAGDTAYFPAGAWFRWHVHEYVRKVAFCHAVLPPFVRFQMKALRKLRGIGQKLFGDARVPGRN</sequence>
<dbReference type="SUPFAM" id="SSF51182">
    <property type="entry name" value="RmlC-like cupins"/>
    <property type="match status" value="1"/>
</dbReference>
<reference evidence="2 3" key="1">
    <citation type="submission" date="2019-12" db="EMBL/GenBank/DDBJ databases">
        <authorList>
            <person name="Li M."/>
        </authorList>
    </citation>
    <scope>NUCLEOTIDE SEQUENCE [LARGE SCALE GENOMIC DNA]</scope>
    <source>
        <strain evidence="2 3">GBMRC 2046</strain>
    </source>
</reference>
<feature type="domain" description="(S)-ureidoglycine aminohydrolase cupin" evidence="1">
    <location>
        <begin position="60"/>
        <end position="129"/>
    </location>
</feature>
<keyword evidence="3" id="KW-1185">Reference proteome</keyword>
<dbReference type="RefSeq" id="WP_160776889.1">
    <property type="nucleotide sequence ID" value="NZ_WUMV01000008.1"/>
</dbReference>
<proteinExistence type="predicted"/>
<comment type="caution">
    <text evidence="2">The sequence shown here is derived from an EMBL/GenBank/DDBJ whole genome shotgun (WGS) entry which is preliminary data.</text>
</comment>
<dbReference type="CDD" id="cd02227">
    <property type="entry name" value="cupin_TM1112-like"/>
    <property type="match status" value="1"/>
</dbReference>
<dbReference type="PANTHER" id="PTHR40943">
    <property type="entry name" value="CYTOPLASMIC PROTEIN-RELATED"/>
    <property type="match status" value="1"/>
</dbReference>
<dbReference type="InterPro" id="IPR014710">
    <property type="entry name" value="RmlC-like_jellyroll"/>
</dbReference>
<dbReference type="Proteomes" id="UP000433101">
    <property type="component" value="Unassembled WGS sequence"/>
</dbReference>
<dbReference type="AlphaFoldDB" id="A0A7X3LWX4"/>
<dbReference type="Gene3D" id="2.60.120.10">
    <property type="entry name" value="Jelly Rolls"/>
    <property type="match status" value="1"/>
</dbReference>
<dbReference type="EMBL" id="WUMV01000008">
    <property type="protein sequence ID" value="MXN66639.1"/>
    <property type="molecule type" value="Genomic_DNA"/>
</dbReference>
<evidence type="ECO:0000313" key="2">
    <source>
        <dbReference type="EMBL" id="MXN66639.1"/>
    </source>
</evidence>
<dbReference type="PANTHER" id="PTHR40943:SF1">
    <property type="entry name" value="CYTOPLASMIC PROTEIN"/>
    <property type="match status" value="1"/>
</dbReference>
<organism evidence="2 3">
    <name type="scientific">Stappia sediminis</name>
    <dbReference type="NCBI Taxonomy" id="2692190"/>
    <lineage>
        <taxon>Bacteria</taxon>
        <taxon>Pseudomonadati</taxon>
        <taxon>Pseudomonadota</taxon>
        <taxon>Alphaproteobacteria</taxon>
        <taxon>Hyphomicrobiales</taxon>
        <taxon>Stappiaceae</taxon>
        <taxon>Stappia</taxon>
    </lineage>
</organism>
<protein>
    <submittedName>
        <fullName evidence="2">DUF861 domain-containing protein</fullName>
    </submittedName>
</protein>
<dbReference type="InterPro" id="IPR008579">
    <property type="entry name" value="UGlyAH_Cupin_dom"/>
</dbReference>
<dbReference type="InterPro" id="IPR011051">
    <property type="entry name" value="RmlC_Cupin_sf"/>
</dbReference>
<dbReference type="Pfam" id="PF05899">
    <property type="entry name" value="Cupin_3"/>
    <property type="match status" value="1"/>
</dbReference>
<evidence type="ECO:0000313" key="3">
    <source>
        <dbReference type="Proteomes" id="UP000433101"/>
    </source>
</evidence>
<gene>
    <name evidence="2" type="ORF">GR183_17110</name>
</gene>
<name>A0A7X3LWX4_9HYPH</name>